<dbReference type="InterPro" id="IPR051089">
    <property type="entry name" value="prtT"/>
</dbReference>
<dbReference type="PROSITE" id="PS00463">
    <property type="entry name" value="ZN2_CY6_FUNGAL_1"/>
    <property type="match status" value="1"/>
</dbReference>
<evidence type="ECO:0000256" key="6">
    <source>
        <dbReference type="ARBA" id="ARBA00023242"/>
    </source>
</evidence>
<dbReference type="EMBL" id="RSCD01000001">
    <property type="protein sequence ID" value="RSH95252.1"/>
    <property type="molecule type" value="Genomic_DNA"/>
</dbReference>
<dbReference type="SUPFAM" id="SSF57701">
    <property type="entry name" value="Zn2/Cys6 DNA-binding domain"/>
    <property type="match status" value="1"/>
</dbReference>
<evidence type="ECO:0000256" key="4">
    <source>
        <dbReference type="ARBA" id="ARBA00023125"/>
    </source>
</evidence>
<dbReference type="PANTHER" id="PTHR31845:SF19">
    <property type="entry name" value="TRANSCRIPTION FACTOR DOMAIN-CONTAINING PROTEIN"/>
    <property type="match status" value="1"/>
</dbReference>
<comment type="subcellular location">
    <subcellularLocation>
        <location evidence="1">Nucleus</location>
    </subcellularLocation>
</comment>
<protein>
    <recommendedName>
        <fullName evidence="8">Zn(2)-C6 fungal-type domain-containing protein</fullName>
    </recommendedName>
</protein>
<keyword evidence="6" id="KW-0539">Nucleus</keyword>
<accession>A0A427YVZ7</accession>
<dbReference type="STRING" id="1890683.A0A427YVZ7"/>
<dbReference type="GO" id="GO:0008270">
    <property type="term" value="F:zinc ion binding"/>
    <property type="evidence" value="ECO:0007669"/>
    <property type="project" value="InterPro"/>
</dbReference>
<dbReference type="GO" id="GO:0005634">
    <property type="term" value="C:nucleus"/>
    <property type="evidence" value="ECO:0007669"/>
    <property type="project" value="UniProtKB-SubCell"/>
</dbReference>
<organism evidence="9 10">
    <name type="scientific">Saitozyma podzolica</name>
    <dbReference type="NCBI Taxonomy" id="1890683"/>
    <lineage>
        <taxon>Eukaryota</taxon>
        <taxon>Fungi</taxon>
        <taxon>Dikarya</taxon>
        <taxon>Basidiomycota</taxon>
        <taxon>Agaricomycotina</taxon>
        <taxon>Tremellomycetes</taxon>
        <taxon>Tremellales</taxon>
        <taxon>Trimorphomycetaceae</taxon>
        <taxon>Saitozyma</taxon>
    </lineage>
</organism>
<dbReference type="PANTHER" id="PTHR31845">
    <property type="entry name" value="FINGER DOMAIN PROTEIN, PUTATIVE-RELATED"/>
    <property type="match status" value="1"/>
</dbReference>
<proteinExistence type="predicted"/>
<feature type="region of interest" description="Disordered" evidence="7">
    <location>
        <begin position="53"/>
        <end position="78"/>
    </location>
</feature>
<evidence type="ECO:0000256" key="3">
    <source>
        <dbReference type="ARBA" id="ARBA00023015"/>
    </source>
</evidence>
<comment type="caution">
    <text evidence="9">The sequence shown here is derived from an EMBL/GenBank/DDBJ whole genome shotgun (WGS) entry which is preliminary data.</text>
</comment>
<dbReference type="Pfam" id="PF04082">
    <property type="entry name" value="Fungal_trans"/>
    <property type="match status" value="1"/>
</dbReference>
<dbReference type="GO" id="GO:0000976">
    <property type="term" value="F:transcription cis-regulatory region binding"/>
    <property type="evidence" value="ECO:0007669"/>
    <property type="project" value="TreeGrafter"/>
</dbReference>
<dbReference type="InterPro" id="IPR007219">
    <property type="entry name" value="XnlR_reg_dom"/>
</dbReference>
<evidence type="ECO:0000313" key="10">
    <source>
        <dbReference type="Proteomes" id="UP000279259"/>
    </source>
</evidence>
<sequence length="571" mass="64908">MTSTGERKRHQRNLIACLGCRTIKIRCLDNEDQVTPCQRCQRLGIPCVYARKRPRQSVKPSRSTLRLGSGVSDTADPVDPVEHVHRVDHVEFIPNPLPENLAPPPESRRGARVFDTSTYLDPDISQEEQGTIDPGASVSPMAHPPGAQPHEDPISMHLISEFDARNLIDLFHRHLNPVIALMDPKLHTVDYLRSTSSTLFSAVLTASAKFFRRQLYPDLLAHTQLAVNRATSLGTCNVGIIQALLIMLYWKAPRDGSLWVKMGIAIRLGYQLGLHIPRTKPLPEDVLEARIMADAERTWIVISCFDRLFSDVFGLPTTVRLEEVPETETWARETARFHYGDMHNACSMSSASTYLMWIKYRRSLSTLPNDFAWSILNDLYTQYDRHLQRWFPGDPSLGEFSANEQTMLKWFDLNHLVKMKFHMLDVCPSRQTSQITTDWLGLAIRFTDQTEHFEHSGCLPYLPDTSAIHLSTFGIMCHRIFWRLDEPAKNIVIGLVRRMSDCCQAHAEETEAVLTLVGRFMRKLLAVLEAQTATQAARDEFLRMTFPSSGTLGQTEDEQFWTMLFANTSAS</sequence>
<dbReference type="AlphaFoldDB" id="A0A427YVZ7"/>
<keyword evidence="10" id="KW-1185">Reference proteome</keyword>
<dbReference type="GO" id="GO:0006351">
    <property type="term" value="P:DNA-templated transcription"/>
    <property type="evidence" value="ECO:0007669"/>
    <property type="project" value="InterPro"/>
</dbReference>
<keyword evidence="5" id="KW-0804">Transcription</keyword>
<evidence type="ECO:0000256" key="1">
    <source>
        <dbReference type="ARBA" id="ARBA00004123"/>
    </source>
</evidence>
<dbReference type="PROSITE" id="PS50048">
    <property type="entry name" value="ZN2_CY6_FUNGAL_2"/>
    <property type="match status" value="1"/>
</dbReference>
<evidence type="ECO:0000259" key="8">
    <source>
        <dbReference type="PROSITE" id="PS50048"/>
    </source>
</evidence>
<dbReference type="OrthoDB" id="2528779at2759"/>
<dbReference type="InterPro" id="IPR036864">
    <property type="entry name" value="Zn2-C6_fun-type_DNA-bd_sf"/>
</dbReference>
<dbReference type="Proteomes" id="UP000279259">
    <property type="component" value="Unassembled WGS sequence"/>
</dbReference>
<evidence type="ECO:0000256" key="5">
    <source>
        <dbReference type="ARBA" id="ARBA00023163"/>
    </source>
</evidence>
<dbReference type="CDD" id="cd12148">
    <property type="entry name" value="fungal_TF_MHR"/>
    <property type="match status" value="1"/>
</dbReference>
<name>A0A427YVZ7_9TREE</name>
<feature type="domain" description="Zn(2)-C6 fungal-type" evidence="8">
    <location>
        <begin position="16"/>
        <end position="49"/>
    </location>
</feature>
<feature type="region of interest" description="Disordered" evidence="7">
    <location>
        <begin position="123"/>
        <end position="152"/>
    </location>
</feature>
<reference evidence="9 10" key="1">
    <citation type="submission" date="2018-11" db="EMBL/GenBank/DDBJ databases">
        <title>Genome sequence of Saitozyma podzolica DSM 27192.</title>
        <authorList>
            <person name="Aliyu H."/>
            <person name="Gorte O."/>
            <person name="Ochsenreither K."/>
        </authorList>
    </citation>
    <scope>NUCLEOTIDE SEQUENCE [LARGE SCALE GENOMIC DNA]</scope>
    <source>
        <strain evidence="9 10">DSM 27192</strain>
    </source>
</reference>
<dbReference type="Pfam" id="PF00172">
    <property type="entry name" value="Zn_clus"/>
    <property type="match status" value="1"/>
</dbReference>
<gene>
    <name evidence="9" type="ORF">EHS25_000338</name>
</gene>
<keyword evidence="3" id="KW-0805">Transcription regulation</keyword>
<dbReference type="Gene3D" id="4.10.240.10">
    <property type="entry name" value="Zn(2)-C6 fungal-type DNA-binding domain"/>
    <property type="match status" value="1"/>
</dbReference>
<dbReference type="InterPro" id="IPR001138">
    <property type="entry name" value="Zn2Cys6_DnaBD"/>
</dbReference>
<evidence type="ECO:0000256" key="7">
    <source>
        <dbReference type="SAM" id="MobiDB-lite"/>
    </source>
</evidence>
<dbReference type="SMART" id="SM00066">
    <property type="entry name" value="GAL4"/>
    <property type="match status" value="1"/>
</dbReference>
<dbReference type="GO" id="GO:0000981">
    <property type="term" value="F:DNA-binding transcription factor activity, RNA polymerase II-specific"/>
    <property type="evidence" value="ECO:0007669"/>
    <property type="project" value="InterPro"/>
</dbReference>
<keyword evidence="2" id="KW-0479">Metal-binding</keyword>
<dbReference type="CDD" id="cd00067">
    <property type="entry name" value="GAL4"/>
    <property type="match status" value="1"/>
</dbReference>
<evidence type="ECO:0000256" key="2">
    <source>
        <dbReference type="ARBA" id="ARBA00022723"/>
    </source>
</evidence>
<keyword evidence="4" id="KW-0238">DNA-binding</keyword>
<evidence type="ECO:0000313" key="9">
    <source>
        <dbReference type="EMBL" id="RSH95252.1"/>
    </source>
</evidence>